<dbReference type="Gene3D" id="2.60.120.10">
    <property type="entry name" value="Jelly Rolls"/>
    <property type="match status" value="1"/>
</dbReference>
<keyword evidence="6" id="KW-1185">Reference proteome</keyword>
<accession>A0ABU6GXF9</accession>
<dbReference type="SMART" id="SM00342">
    <property type="entry name" value="HTH_ARAC"/>
    <property type="match status" value="1"/>
</dbReference>
<dbReference type="PROSITE" id="PS01124">
    <property type="entry name" value="HTH_ARAC_FAMILY_2"/>
    <property type="match status" value="1"/>
</dbReference>
<evidence type="ECO:0000313" key="5">
    <source>
        <dbReference type="EMBL" id="MEC0244049.1"/>
    </source>
</evidence>
<proteinExistence type="predicted"/>
<evidence type="ECO:0000259" key="4">
    <source>
        <dbReference type="PROSITE" id="PS01124"/>
    </source>
</evidence>
<dbReference type="EMBL" id="JARLKZ010000033">
    <property type="protein sequence ID" value="MEC0244049.1"/>
    <property type="molecule type" value="Genomic_DNA"/>
</dbReference>
<dbReference type="InterPro" id="IPR037923">
    <property type="entry name" value="HTH-like"/>
</dbReference>
<dbReference type="Proteomes" id="UP001344632">
    <property type="component" value="Unassembled WGS sequence"/>
</dbReference>
<dbReference type="PANTHER" id="PTHR43280:SF2">
    <property type="entry name" value="HTH-TYPE TRANSCRIPTIONAL REGULATOR EXSA"/>
    <property type="match status" value="1"/>
</dbReference>
<dbReference type="InterPro" id="IPR018060">
    <property type="entry name" value="HTH_AraC"/>
</dbReference>
<reference evidence="5 6" key="1">
    <citation type="submission" date="2023-03" db="EMBL/GenBank/DDBJ databases">
        <title>Bacillus Genome Sequencing.</title>
        <authorList>
            <person name="Dunlap C."/>
        </authorList>
    </citation>
    <scope>NUCLEOTIDE SEQUENCE [LARGE SCALE GENOMIC DNA]</scope>
    <source>
        <strain evidence="5 6">BD-525</strain>
    </source>
</reference>
<dbReference type="PANTHER" id="PTHR43280">
    <property type="entry name" value="ARAC-FAMILY TRANSCRIPTIONAL REGULATOR"/>
    <property type="match status" value="1"/>
</dbReference>
<dbReference type="Pfam" id="PF02311">
    <property type="entry name" value="AraC_binding"/>
    <property type="match status" value="1"/>
</dbReference>
<dbReference type="PROSITE" id="PS00041">
    <property type="entry name" value="HTH_ARAC_FAMILY_1"/>
    <property type="match status" value="1"/>
</dbReference>
<keyword evidence="2" id="KW-0238">DNA-binding</keyword>
<dbReference type="InterPro" id="IPR018062">
    <property type="entry name" value="HTH_AraC-typ_CS"/>
</dbReference>
<dbReference type="SUPFAM" id="SSF46689">
    <property type="entry name" value="Homeodomain-like"/>
    <property type="match status" value="2"/>
</dbReference>
<evidence type="ECO:0000256" key="3">
    <source>
        <dbReference type="ARBA" id="ARBA00023163"/>
    </source>
</evidence>
<keyword evidence="3" id="KW-0804">Transcription</keyword>
<gene>
    <name evidence="5" type="ORF">P4H66_30000</name>
</gene>
<dbReference type="InterPro" id="IPR009057">
    <property type="entry name" value="Homeodomain-like_sf"/>
</dbReference>
<evidence type="ECO:0000256" key="2">
    <source>
        <dbReference type="ARBA" id="ARBA00023125"/>
    </source>
</evidence>
<feature type="domain" description="HTH araC/xylS-type" evidence="4">
    <location>
        <begin position="156"/>
        <end position="254"/>
    </location>
</feature>
<dbReference type="Pfam" id="PF12833">
    <property type="entry name" value="HTH_18"/>
    <property type="match status" value="1"/>
</dbReference>
<evidence type="ECO:0000256" key="1">
    <source>
        <dbReference type="ARBA" id="ARBA00023015"/>
    </source>
</evidence>
<dbReference type="RefSeq" id="WP_326091695.1">
    <property type="nucleotide sequence ID" value="NZ_JARLKZ010000033.1"/>
</dbReference>
<sequence>MLEIRSFIGTHDKDWEDERLWSHQDMEISVVLEGSGRFREADKEIMVEAGHVVLIPPDLPHSFHAITPIRFGVLLINGLPLKNRELFNRMVMNGHPRIIVLSRLDQDHYERLFREWLRIRSSMLKEPERNYLAWIEILLLFLNEHSHAEQQALSITHAGDYIREHVQNSIQITALAEICGLSEEGFRKSFNKVYGMTPKHYQQMCRLAEAKWQLSSTDRDMQSIAQMIGFSGLHSFSLWFKKMEGVPPTEWRTRQRLYHS</sequence>
<dbReference type="InterPro" id="IPR003313">
    <property type="entry name" value="AraC-bd"/>
</dbReference>
<dbReference type="Gene3D" id="1.10.10.60">
    <property type="entry name" value="Homeodomain-like"/>
    <property type="match status" value="2"/>
</dbReference>
<comment type="caution">
    <text evidence="5">The sequence shown here is derived from an EMBL/GenBank/DDBJ whole genome shotgun (WGS) entry which is preliminary data.</text>
</comment>
<evidence type="ECO:0000313" key="6">
    <source>
        <dbReference type="Proteomes" id="UP001344632"/>
    </source>
</evidence>
<name>A0ABU6GXF9_9BACL</name>
<dbReference type="InterPro" id="IPR014710">
    <property type="entry name" value="RmlC-like_jellyroll"/>
</dbReference>
<keyword evidence="1" id="KW-0805">Transcription regulation</keyword>
<protein>
    <submittedName>
        <fullName evidence="5">AraC family transcriptional regulator</fullName>
    </submittedName>
</protein>
<dbReference type="SUPFAM" id="SSF51215">
    <property type="entry name" value="Regulatory protein AraC"/>
    <property type="match status" value="1"/>
</dbReference>
<organism evidence="5 6">
    <name type="scientific">Paenibacillus dokdonensis</name>
    <dbReference type="NCBI Taxonomy" id="2567944"/>
    <lineage>
        <taxon>Bacteria</taxon>
        <taxon>Bacillati</taxon>
        <taxon>Bacillota</taxon>
        <taxon>Bacilli</taxon>
        <taxon>Bacillales</taxon>
        <taxon>Paenibacillaceae</taxon>
        <taxon>Paenibacillus</taxon>
    </lineage>
</organism>